<evidence type="ECO:0000313" key="2">
    <source>
        <dbReference type="Proteomes" id="UP001186974"/>
    </source>
</evidence>
<reference evidence="1" key="1">
    <citation type="submission" date="2024-09" db="EMBL/GenBank/DDBJ databases">
        <title>Black Yeasts Isolated from many extreme environments.</title>
        <authorList>
            <person name="Coleine C."/>
            <person name="Stajich J.E."/>
            <person name="Selbmann L."/>
        </authorList>
    </citation>
    <scope>NUCLEOTIDE SEQUENCE</scope>
    <source>
        <strain evidence="1">CCFEE 5737</strain>
    </source>
</reference>
<evidence type="ECO:0000313" key="1">
    <source>
        <dbReference type="EMBL" id="KAK3065578.1"/>
    </source>
</evidence>
<dbReference type="Proteomes" id="UP001186974">
    <property type="component" value="Unassembled WGS sequence"/>
</dbReference>
<sequence length="811" mass="92167">MLSFNPVKLARRAYTTVPPSDYDENSDPEKRASFDNESEYVSSPDSRSTFASPRQASGTYRPKSPRRSSSVTRKAKAYEHSSPRRYSRYFTLALFTTCVIFILWLVRSHLVSRENVRLGIGRRPPRPPAWEDFAFLKRNYGGIRTLVAVEKNKPEWPIEEDDAMKPAEAVKAEEQQGNNGTEMKSLQKRDSRPVPAGTVFSPYPDYASDAYREELGEVKECFMDAAGKVRIPDQIVHNGVPMGMPDHMYGSYSEFGLRDDICFDRFGRYGPYGMGYSKKRGGLGAGLEGDREGAEQVWAKNEEVDYTKVKWAEVQNRCAQANSHRFRGNQQEMPNAFQSMPEGASEGDGPTLPGADSKTEVLKDARAAKQSLPRTAVLVRTWHDYQYDDEDILALRAMIAELAIKSSGEYHVHFLIHVKDDNLPIWSDEASYASVLNASLPQEFKGMGTLWTERQMGLIYGGLEESMYRNLPVHGAYRSTYMPVSYFAHTHPEYDLFWHWEMDVRYIGHFYDLFSKVSKWADAQPRKNMWERSARFYVPHVHGSWDDFKHMVRVQTEHGTSSKNNIWAELSKLNPDIPESARHQGPEKPIWGPEPPLDDNLDTTLDPKVPHTMLKDHDEWGVGETADLIVFNPLFDPEGTNWILAQDTTGYNTTRGLPPRRTAINTSGRLSRRLLDIMHGETALHRHTMFSEMWPASAALHHGLKAVYAPHPVYIDRRWPPQYLAAIFNGGRNGASGGARTSVFSDERQHNFLGTTWYYHAGHAINLYKRWLGYKVDGGGGEAEEVSEEGRMCLRSVLLHPIKQVDLVELG</sequence>
<dbReference type="EMBL" id="JAWDJW010006334">
    <property type="protein sequence ID" value="KAK3065578.1"/>
    <property type="molecule type" value="Genomic_DNA"/>
</dbReference>
<protein>
    <submittedName>
        <fullName evidence="1">Uncharacterized protein</fullName>
    </submittedName>
</protein>
<name>A0ACC3DDD3_9PEZI</name>
<comment type="caution">
    <text evidence="1">The sequence shown here is derived from an EMBL/GenBank/DDBJ whole genome shotgun (WGS) entry which is preliminary data.</text>
</comment>
<organism evidence="1 2">
    <name type="scientific">Coniosporium uncinatum</name>
    <dbReference type="NCBI Taxonomy" id="93489"/>
    <lineage>
        <taxon>Eukaryota</taxon>
        <taxon>Fungi</taxon>
        <taxon>Dikarya</taxon>
        <taxon>Ascomycota</taxon>
        <taxon>Pezizomycotina</taxon>
        <taxon>Dothideomycetes</taxon>
        <taxon>Dothideomycetes incertae sedis</taxon>
        <taxon>Coniosporium</taxon>
    </lineage>
</organism>
<gene>
    <name evidence="1" type="ORF">LTS18_000055</name>
</gene>
<proteinExistence type="predicted"/>
<accession>A0ACC3DDD3</accession>
<keyword evidence="2" id="KW-1185">Reference proteome</keyword>